<dbReference type="PANTHER" id="PTHR46967">
    <property type="entry name" value="INSULIN-LIKE GROWTH FACTOR BINDING PROTEIN,N-TERMINAL"/>
    <property type="match status" value="1"/>
</dbReference>
<evidence type="ECO:0000313" key="6">
    <source>
        <dbReference type="Proteomes" id="UP001497744"/>
    </source>
</evidence>
<dbReference type="Pfam" id="PF14580">
    <property type="entry name" value="LRR_9"/>
    <property type="match status" value="1"/>
</dbReference>
<dbReference type="Pfam" id="PF24634">
    <property type="entry name" value="DUF7631"/>
    <property type="match status" value="1"/>
</dbReference>
<feature type="transmembrane region" description="Helical" evidence="2">
    <location>
        <begin position="6236"/>
        <end position="6255"/>
    </location>
</feature>
<dbReference type="Pfam" id="PF07699">
    <property type="entry name" value="Ephrin_rec_like"/>
    <property type="match status" value="5"/>
</dbReference>
<feature type="domain" description="Tyrosine-protein kinase ephrin type A/B receptor-like" evidence="3">
    <location>
        <begin position="1315"/>
        <end position="1360"/>
    </location>
</feature>
<reference evidence="5 6" key="1">
    <citation type="submission" date="2021-06" db="EMBL/GenBank/DDBJ databases">
        <title>Genome sequence of Babesia caballi.</title>
        <authorList>
            <person name="Yamagishi J."/>
            <person name="Kidaka T."/>
            <person name="Ochi A."/>
        </authorList>
    </citation>
    <scope>NUCLEOTIDE SEQUENCE [LARGE SCALE GENOMIC DNA]</scope>
    <source>
        <strain evidence="5">USDA-D6B2</strain>
    </source>
</reference>
<feature type="transmembrane region" description="Helical" evidence="2">
    <location>
        <begin position="2317"/>
        <end position="2337"/>
    </location>
</feature>
<feature type="transmembrane region" description="Helical" evidence="2">
    <location>
        <begin position="2262"/>
        <end position="2282"/>
    </location>
</feature>
<dbReference type="SUPFAM" id="SSF57184">
    <property type="entry name" value="Growth factor receptor domain"/>
    <property type="match status" value="3"/>
</dbReference>
<keyword evidence="6" id="KW-1185">Reference proteome</keyword>
<dbReference type="RefSeq" id="XP_067715994.1">
    <property type="nucleotide sequence ID" value="XM_067859893.1"/>
</dbReference>
<accession>A0AAV4LVM7</accession>
<organism evidence="5 6">
    <name type="scientific">Babesia caballi</name>
    <dbReference type="NCBI Taxonomy" id="5871"/>
    <lineage>
        <taxon>Eukaryota</taxon>
        <taxon>Sar</taxon>
        <taxon>Alveolata</taxon>
        <taxon>Apicomplexa</taxon>
        <taxon>Aconoidasida</taxon>
        <taxon>Piroplasmida</taxon>
        <taxon>Babesiidae</taxon>
        <taxon>Babesia</taxon>
    </lineage>
</organism>
<comment type="caution">
    <text evidence="5">The sequence shown here is derived from an EMBL/GenBank/DDBJ whole genome shotgun (WGS) entry which is preliminary data.</text>
</comment>
<keyword evidence="2" id="KW-0472">Membrane</keyword>
<feature type="transmembrane region" description="Helical" evidence="2">
    <location>
        <begin position="5992"/>
        <end position="6012"/>
    </location>
</feature>
<keyword evidence="2" id="KW-0812">Transmembrane</keyword>
<feature type="transmembrane region" description="Helical" evidence="2">
    <location>
        <begin position="6261"/>
        <end position="6287"/>
    </location>
</feature>
<evidence type="ECO:0000259" key="3">
    <source>
        <dbReference type="Pfam" id="PF07699"/>
    </source>
</evidence>
<feature type="domain" description="Tyrosine-protein kinase ephrin type A/B receptor-like" evidence="3">
    <location>
        <begin position="5398"/>
        <end position="5442"/>
    </location>
</feature>
<feature type="transmembrane region" description="Helical" evidence="2">
    <location>
        <begin position="6203"/>
        <end position="6224"/>
    </location>
</feature>
<sequence length="6726" mass="753558">MYGKISTGRNITYTSHLQYYGPPTTVKSDRHTFVYSPEEYQKLHKIKNITEENPHTVDFSDFGNEIVYVLYAKKFTRTYTTNTLFRIYILKAPTKIYYEVDINGEVRVLLKDLAPGPPIQLGFTTTKKVKVTNYELVVPTVSCDGNRVAVGQLNVLKHSRGHDGFEVYVYIIPYDPTDYGAPIKVLDMCKFWNIQTIETQLLDEGIQVTVKGISFRSQSPKFLVMSATTVFGTMSVCGTTNAQWYETGFTIGLFGKQRTTDYFTINLPLYMAGEKILICGTLNGNADVSDYTMPIGIATLESEDIHAMPSLINVDALGRASVVLKRRMHPLSEIRLVEAHDNLVFSSIVDKYKPSGGIAPLKARNLKDDLAYMERLSNVSLNPHAILRRVENYDALPLKSAHQLAYPPAEAYKLGGEYYWSSNPQFFPKLILGVDKTYKVMVCDRWNHPHCLAESDFDQDVGYVIPNPFIHSLFNAEWNRTTVILKVATSPFYPMVPHVILVKINVDTIIDYDRVCNSVSFLSATFQETKRISGARVFEDMYRGQVNYYFSHQYGVEGVNKGYVYAVCYSFDGRTRTNYEEQATWNRLTTATSHPKGARFTFLTTLNPNMIAKEQRLTFRLSEHEDGFVFATTGVLQSIQLAGIFLSEDLSYDCSGLHSRLVKPFSSTLSIRSASATTSPLFWLPLPTTYAATNRVAALPPGTWLSMEGKAWKYYKSRLFYHGTFKATKVLYRMCVCYVDGCTDAGNVAYSKEKSIEMTRFIELSLLSSISIGHHVCVYGKRDMRCFMNTGNLKSTIMSPVPVTNSPGIINSIIFRNPGRNMLVIKDGVVVIYNEKLTENKIVTIPPTVNRIYSFTKVAFISSSDGFMYFVNSSDLLDLESYADETTYRFKDPVVRLNPTSSSVVRLEGAKGHISNMEVLQSESDSKFYIFYVDESFTLHFTTAQLLDDARTVSMSTKLLSSLPLGDKLVISKNSTLIVKAASNVVGGDSRSFVFVYLRGFPKIAIFGVNESNLEFYGHTTTSAKLVDFAFAQKRFLGLAADISPSGEISQYLIEIGVENMTIVSMYYRNLTPVLRLGKEYSFEPLPSAMKILSYSSKQLQTLEAHGLKLDTQTGRIYGTPNKLGVLTFSIRGEGHFCISHMTIKFVVTCKLGSTYDETANQCIQCASGTFGAEIKGVVTCLKCTDYIKNSTTMEAGETSIEGCLCAPGSYLHGNECIACPKGTTSEGYGSKSCPVIVETREDGKIGSKMASMRVSCKKGTFLKGDACVACTLGYYCLGGTLQPIRCSVGMTTEKVGASQTTECVCNAGYEWIDGRCVACGRTSYKEDIGNTRCTPCPSSDIPRGTIYTPSYGATSSRQCMHCNEGFFYDAKKLSCVPCPVDSFCPGKGTIPVLCPSNSITRGTSATGRIDCLCVKGYGFNTATRFLLGLENTCTQCPMHTFQHVNGTNTRCIQCPKNTYTASTGATSLGECLPGPGYYVAGGEDVRHIASQMEALDGADLGSAAIKCRSNVTMNATTYVTVLSRSLTTCIESCKANVYCRFVHYGTADKQALHTEALLSGDANYNTYHPCKLIMAYEWLREPPSVTSSLQPLDSKKHENNVLCEIGRPYLPLSYSVFTVSRCPMNYYCPGGEKFTKFPCPTNSVTLTAGATHNEHCMCMPGFELSNIASVSVCIPCKEGFYKDSTSNTRCLACPDNMTTFGRGSVSASQCVCPLGFFAYPKSDTTDLGPSMLELQNSLPRFSQPSLLTEFIANNFNYFGVSDGSATLSNITCDACPDGYVCPGKWLPNSIFSVHHPPISCPEGSSVPGLSHNAGSVTKCMCKPGYGSGKAFGDGIFLSCQKCAPGTFSEIYSTSTCAGRCNDYAITFPGATSSKDCFCLPGHFMTLQNIDGEEKLACQKCSVGTVCPGGFRTRESRLLGSYDDKTAIFKHAPQHPRMGYMAIFKQLRTHSGGEVTWMPHMHETYITDSPTPPQFGLYEHVPDIHACIYANRCNVLGHGACDQGSHGYLCGKCKTGYDTRYFESLCFKCSSLFIETLQLLFPRLILLLLVLITCHINHRASTEGDFSVIVIFKIWYTFTLSTVPFGMMQITTSSSLGRFYNLYHTYFYKPVVLFMTVERLGCWQRQIRAILSMLESFGIRIFDLDPHKDLDYIHLWYLQRVVALAKPLLDVLLLCVMYIPCRLLYKYVKHLTSRGSRKHVIATRMMSLSSTIRDGASESQDEGDGGKLISLESLDTGKGSDAIGTVYIKSRKDGLTFLTQQILLLLTLHLPGAIINSLSLLWCGSVRYKSSDPINVLMHLPDQVCDARDPLFNFGRLLGLLNLGVWLGMLGLLFYSLSTSRYSPRSWNTLFKAGCDVNCRWWDVVHLSRQVLIACLIVCHYSIDPKGDTEYMRATCNLILNFIYMTLHLCFSPYDERNDGCFYYLESKVFFSNVCMSIFIQGSYLYDFSDLGGFPIVISLLTHIKILWTLLVEYGNIKFANLKRNGKNEFVNVIIDFMPFVYEHREANVYYDYKNDNIVLESSRIRGRFRTVYYNVISRPMMTVARFFGMTPKSIEDPNSCSYSLQNRDFFISCIHATIEKCNTFKDKVALPNTWFYFITRYVFWYCHCLHIDIHEKNLSDNDLFHKIVFSHFFLHDSVPERSLTNFLIRFPLRRLSSHGSVHHNGKACDGKCAIMLAAKKRRKVDEVAESLLVECLFDKMYDLGPVTLIEFYYGLLSLNQLHNSAVSRIFEGFRIHSLFLKDEKEFHLLREADLLNETIGSLKKDIEEKGQSGEVALQRHQMVSQLEEVESGIAKLNESIDHEHQIIMAGRAAAAVALNLHLGVNNIVNEELTHEDILAAISSASGGDGASGLQDRRKGLRIMLWQAVFGVLLFFSLPVSAVKPTFTVCLPFDYDTCDLTPLMPREISQRYFVIEERDANAKSYCVGTQVDIVGRQYTPTKAVHEAYLCSTNGKETTLIGTIFFHGIIRDTVKTSITYGQTWKVEAEIFSAPMYLQNAYTRYESIAFKRVNCDNPDGMLAISKQIFSRNTKIKRHATYELPWTPDMQTNDVVLCVCPLKGTCGTIADYTLFLGRRFVEGPHLLSPLSIECSYGAKCLMEINGRFHTTQKVFGVSMLNKSESQFLLQSTGHYYEYVIKEDDVAFNESVVKDILWIPSSSSKGVNIGTLMIRNYYMGSLFVVPFGIQELRIDVGKLAVYQPKFHILERSIAKADSSKPKDSLSVSDWSRVTSVMNGRSYLLINHDFSTEKEYRLYITHDCTSNYTCVVTYGLLNIALIGTLVPQGPMKRVDVSCRQEEKCDITIPTVNMKLPIFPAADVVIAKSCKIGKTERPYMTPRGIVSEVLPVSESATTLRWVHSEDGYTFTSGDTLRLCWCSVSLGTKIKCADTDFGIDVGKVYVLPNSLSVVTCYLGVACASFVERVDDESLEYFLSPTCAMDKAIQFTDGSTYFQKSMVPFGDVNMVKIKALLPDTDAISGEYKLCGQHPTAGVGESLNTRSVGLTFHVKRIELDTPRYYMSMFSTLELKLKDNLNIYQFFTLESSCGGNGSISKIYRYDTKGIELRSKAFSALMKVCWCTPMDESPCTTSEEFTTTIGEVFTSGFIKPRDLACDVSSNCELALEFEGFYNLLESGEASIPTKIDIKIQKDTCDVNSTQADVLSLVGGSKETVVRQVGGVFIFRKKLIFTGQVNIGTPGTYNLCYIREKESENVKLSAITLSGLMDSPPNLAVFLGRKFTVAVRGYHLNVTEGFFTLDSTCQLKQDDERFYIYMRSMPHHFVDSLGLTEFLWTDVLITRSEVGRYMASNDIKLVKASYYFCIITPSGQHPTNMNYVLHGPTMVTRLASEGPRGFKDLPLLHYPTRLNHLLVVNLLDTPHPDESCENNDWATQHSRITFSRYTFEPKYRDANFPTLLYSPNSFVCWCLGAYCNSIEDFRVSVLAPADNATKLSSFGLIPIDLKPLQINVSGAYTSYLDRLRPVVPTNRCGVAGSGLAPSLGSEGGIFLDPKMMSRYGTLYDIKTLYRNAMERPSAVKGKDIFRWESYALPLEVERKELFQYRLCYCPFLASGRCKYDEDYTEWVGAVVDRGVPSTEEYDMLFRISTFPSDVEDAPPCDPRAAAKSTLTTFNRMTKILNDPAKLLYAFIAAHRPSYDGFFIEVCRRMSNKETQETRPFQRVFAAMRSGHFRMGNIFLQPGVMQDVTVYGSGLAKGLLVELAIIHPFERCDMFAPSEALLMSASTTQVNENCVIFHNVVINHSGTYKYCLRFAPDKLPAQPANVSFFETNGEQAVDNEVVSREHTRVPTTGKAGRQIYLPGTSESQTATGSLQTGAVQEEHGERAISFVQTKNMPQWDIGGIVYSRSFRIVCLPDLMVIPFDKPANMPFNLLPFTPEGTCKPEWYRNYSFLCTLVEAQFFIVSDCENNLWGVRIPQTGEPLNKSDPPQYIFFPSLMNEPERQWKTCKEFPSKRAALLLGSKYLMEMKIPLDFNNKTRKNRFFKHGLINPMDITYFDDVVLISDEYTRTVKAFYNLSTINSVKDAVVLLRDCYHNALHVIDRKDSHLVEDLFALDAMHGSLTRYKIIRTPFALAVTATFPGRSSGRIDFAPLKKPCCMDGYFHSTVSETFEMLFVAENITGRIIVLKVMPNEIIVYKVISSLGTLKKLNIYAREWFVMLSRRMHQGNMSNCMMIRPIESYLNLSFRYNLMSSYPIGSDLDLIPMLKGDQFESFAQTIVPGKSAFVSLKSVGLKLDEATGVITGALTVSGCNTFSVMGMNLLKITEHSFTLCARCPPSHHFDKDLNRCEQCPIGTYRNNEDLDVCLPCAEIRQHSTTAIVGARVAADCLCDKGYYLRDNACVPCEPGTLKDEVSNAACTGTCGPDRTSVITKVNGQTVYTCHCKPKYFHMDVVLKYWTAVDKHIRTLVGIEFTDGESEPSNLERLMSSSDICVPCPIGYICEGLEKLPVPCGVGRTTTEMRSDDRSMCVCDTGYGYTESGDCVVCSGFGYKDVVGNFPCKPCTTGKNNAKHLPALPPLGPIRIITEAEWKHQLRAYRAKNHNHYPILQNMLGSYKLFSNSESSKRQEWCQYCVAGTHFDVNLKTCVKCPADRFCPGGDYQPSSCGTNGITRFRGSKSAMDCFCARGYGNLFEGRHPITGTIWCRHCVAGFFQHMESVDYACLPCPMHSASTDIGAKTILHCAPEPGYYLALRKLEKRTGRVINLWDSGSDNFEKRLAAERANVRIECAETPRASIGSMHSEKVLRDSMRSCQESCTQNIYCHGFMFEETMYYTEDNVNPYIANETTVFNGLRFLKRSHGTCTLHFFELSFRKITDSDTQQGTYADFVTVCRVYDPVFEYKFTTELCPVGHYCNGGIGFNRCPANSTTMIRGASGVAHCLCLPGYEASTTQTGVCVACPIGSYKQEIGNISCRRCPDRFRTFKTGSKYITDCACSPGHYAKVVPYDDVTHEATYKRMKDGSILPSSDDEFLSYYQHLLRIEHQRRASTLTEGNPYRIDLPMDTTDPLSQIESFMFLSKASLLLPNNAPSSLFAEGNYRTVSCERCKPYHYCPGGWVPTSADNLIHNIPYRCPYGANVPTEATNAASITQCLCLPGYRVNTETSDNPDGASSGLVLGVKSDATPGDPEGFTPNYHTKPGYLLVDGESSVSTALSQLAKDPSKAEPEYPDAVASAIGGDAIPSLQIAKCVKCEAGMYKEGQENSSCSGRCMQYATTYGGATSQKQCFCNYGRFMMLEDTLGSMQLSCAPCLKGAVCPGGLSTAVVNKLKTDGAFTSIRLQDHRRPMARFGFYAAFKDQEVELWSPVSHSKTSMQRISTHLLDFHACPLEYMCASMEGVPCDAGSSGYLCLNCERGYDRTYFRSKCLPCTSAREALVLYVRGRWLLWAVASLMLILLRKKMYYQFAIVKIWLEFCFSMVPYGMIPLNSTSSLRRFAALYNDVFGYQQQVFSYVGVRCLLALYTDARLSNAQAWYVQRFLVVLQPLADAAVLYAIMMVFATIRPLLRLKRHMLRRCESASSNSSSAVSLVNYDTDGLDAQDAAPGEVALPTRKERHRRKWPYVTPWRCLVAIHYLSFQFICQELLQTLWCVPIQYMLEPPIHVLLYLPTHVCAASDPTFLYPAVAALAVLLTMVLGYTGVVYWWVRRGGSLRMFSVGRQKHTLSWDSVMFTRRLFVAMIVVFQPTTLSTGSSEKLRTIGSILVTSLLLIAHMSTLPYQVRDDNLFNRLELFSLILNGLTGFMILGGFSYDLHNFGVVPMAASALYTCLLLWYVLVECGFISDLRPHLRRRMGLLPNFWAICRKLLLWHCHSHITFDYSKGDLVIERPFAGHAYAPARSIFGRRRTRVTLVGRRAFCLCIEQSISRYVMEQRCFCIPLYWAEFLVRYSFAYKCMNSRVRGRNVVSEDVRVRDMFSPELFNAGPINPWQLSIATLNVPLPTLVACYKEFERRKLGKLSEVKYRYSELCYEATQALSARSSRVPEMIEEVHLLDRLRRYADHLEKLLEEQVRNAREGYRVTREVQDLGADARVTAIANLGATKDGYDCIDLSNNEILKLENFPLLPRLRTLVVAGNRISKIAADLSDSLPNLSSVVLTANSVTHLRDLEPLFKLPKLERLSLLDNPVTAVPNFRPYVILRLPRLRYLNFAKVTQKERESVEAFFRTEEGSALLREQGYEPADAATGSNNGELLEMMEKTTDMGSLLKIEKRLLESESAQPAAV</sequence>
<dbReference type="EMBL" id="BPLF01000003">
    <property type="protein sequence ID" value="GIX63925.1"/>
    <property type="molecule type" value="Genomic_DNA"/>
</dbReference>
<feature type="transmembrane region" description="Helical" evidence="2">
    <location>
        <begin position="2066"/>
        <end position="2087"/>
    </location>
</feature>
<feature type="domain" description="DUF7631" evidence="4">
    <location>
        <begin position="5751"/>
        <end position="5799"/>
    </location>
</feature>
<proteinExistence type="predicted"/>
<gene>
    <name evidence="5" type="ORF">BcabD6B2_33600</name>
</gene>
<dbReference type="InterPro" id="IPR032675">
    <property type="entry name" value="LRR_dom_sf"/>
</dbReference>
<evidence type="ECO:0000313" key="5">
    <source>
        <dbReference type="EMBL" id="GIX63925.1"/>
    </source>
</evidence>
<feature type="transmembrane region" description="Helical" evidence="2">
    <location>
        <begin position="2429"/>
        <end position="2446"/>
    </location>
</feature>
<evidence type="ECO:0000259" key="4">
    <source>
        <dbReference type="Pfam" id="PF24634"/>
    </source>
</evidence>
<dbReference type="SUPFAM" id="SSF52058">
    <property type="entry name" value="L domain-like"/>
    <property type="match status" value="1"/>
</dbReference>
<protein>
    <submittedName>
        <fullName evidence="5">Cysteine repeat modular protein, putative</fullName>
    </submittedName>
</protein>
<dbReference type="InterPro" id="IPR011641">
    <property type="entry name" value="Tyr-kin_ephrin_A/B_rcpt-like"/>
</dbReference>
<feature type="domain" description="Tyrosine-protein kinase ephrin type A/B receptor-like" evidence="3">
    <location>
        <begin position="1431"/>
        <end position="1472"/>
    </location>
</feature>
<feature type="transmembrane region" description="Helical" evidence="2">
    <location>
        <begin position="6125"/>
        <end position="6151"/>
    </location>
</feature>
<dbReference type="InterPro" id="IPR009030">
    <property type="entry name" value="Growth_fac_rcpt_cys_sf"/>
</dbReference>
<name>A0AAV4LVM7_BABCB</name>
<evidence type="ECO:0000256" key="2">
    <source>
        <dbReference type="SAM" id="Phobius"/>
    </source>
</evidence>
<dbReference type="Gene3D" id="2.10.50.10">
    <property type="entry name" value="Tumor Necrosis Factor Receptor, subunit A, domain 2"/>
    <property type="match status" value="8"/>
</dbReference>
<feature type="domain" description="Tyrosine-protein kinase ephrin type A/B receptor-like" evidence="3">
    <location>
        <begin position="4793"/>
        <end position="4839"/>
    </location>
</feature>
<dbReference type="Proteomes" id="UP001497744">
    <property type="component" value="Unassembled WGS sequence"/>
</dbReference>
<evidence type="ECO:0000256" key="1">
    <source>
        <dbReference type="SAM" id="MobiDB-lite"/>
    </source>
</evidence>
<feature type="transmembrane region" description="Helical" evidence="2">
    <location>
        <begin position="2863"/>
        <end position="2883"/>
    </location>
</feature>
<dbReference type="GeneID" id="94195406"/>
<dbReference type="Gene3D" id="3.80.10.10">
    <property type="entry name" value="Ribonuclease Inhibitor"/>
    <property type="match status" value="1"/>
</dbReference>
<dbReference type="SMART" id="SM01411">
    <property type="entry name" value="Ephrin_rec_like"/>
    <property type="match status" value="19"/>
</dbReference>
<keyword evidence="2" id="KW-1133">Transmembrane helix</keyword>
<feature type="region of interest" description="Disordered" evidence="1">
    <location>
        <begin position="5613"/>
        <end position="5642"/>
    </location>
</feature>
<dbReference type="PANTHER" id="PTHR46967:SF2">
    <property type="entry name" value="SUSHI, VON WILLEBRAND FACTOR TYPE A, EGF AND PENTRAXIN DOMAIN-CONTAINING PROTEIN 1-LIKE"/>
    <property type="match status" value="1"/>
</dbReference>
<feature type="transmembrane region" description="Helical" evidence="2">
    <location>
        <begin position="2168"/>
        <end position="2188"/>
    </location>
</feature>
<feature type="transmembrane region" description="Helical" evidence="2">
    <location>
        <begin position="5913"/>
        <end position="5931"/>
    </location>
</feature>
<feature type="transmembrane region" description="Helical" evidence="2">
    <location>
        <begin position="2032"/>
        <end position="2054"/>
    </location>
</feature>
<feature type="transmembrane region" description="Helical" evidence="2">
    <location>
        <begin position="2452"/>
        <end position="2474"/>
    </location>
</feature>
<dbReference type="InterPro" id="IPR056048">
    <property type="entry name" value="CRMPA/B-like_DUF7631"/>
</dbReference>
<feature type="domain" description="Tyrosine-protein kinase ephrin type A/B receptor-like" evidence="3">
    <location>
        <begin position="1673"/>
        <end position="1711"/>
    </location>
</feature>